<sequence>MPRSAASRRSVAGPHTHEKESEEPVRLTRTQWMDMLKYEDAEEAVAELMERFLNKVMDECFKVDIRQKLIPYTANWVKNDLIQIVEQRFLCRDEGDEEVLSEDSAVVPTEPDAWAQGCVPLIITSTPLQPIPPKGDVHKDAAPKEVEMPMLNPGIQEIINHNKNVWKLKGH</sequence>
<dbReference type="InterPro" id="IPR028042">
    <property type="entry name" value="DUF4639"/>
</dbReference>
<keyword evidence="3" id="KW-1185">Reference proteome</keyword>
<feature type="region of interest" description="Disordered" evidence="1">
    <location>
        <begin position="1"/>
        <end position="25"/>
    </location>
</feature>
<reference evidence="2 3" key="1">
    <citation type="submission" date="2024-04" db="EMBL/GenBank/DDBJ databases">
        <authorList>
            <person name="Waldvogel A.-M."/>
            <person name="Schoenle A."/>
        </authorList>
    </citation>
    <scope>NUCLEOTIDE SEQUENCE [LARGE SCALE GENOMIC DNA]</scope>
</reference>
<dbReference type="Pfam" id="PF15479">
    <property type="entry name" value="DUF4639"/>
    <property type="match status" value="1"/>
</dbReference>
<evidence type="ECO:0000313" key="3">
    <source>
        <dbReference type="Proteomes" id="UP001497482"/>
    </source>
</evidence>
<protein>
    <submittedName>
        <fullName evidence="2">Uncharacterized protein</fullName>
    </submittedName>
</protein>
<dbReference type="Proteomes" id="UP001497482">
    <property type="component" value="Chromosome 2"/>
</dbReference>
<dbReference type="PANTHER" id="PTHR34438:SF1">
    <property type="entry name" value="CHROMOSOME 2 OPEN READING FRAME 81"/>
    <property type="match status" value="1"/>
</dbReference>
<accession>A0AAV2KXW0</accession>
<dbReference type="PANTHER" id="PTHR34438">
    <property type="entry name" value="SI:DKEY-97L20.6"/>
    <property type="match status" value="1"/>
</dbReference>
<evidence type="ECO:0000313" key="2">
    <source>
        <dbReference type="EMBL" id="CAL1593029.1"/>
    </source>
</evidence>
<dbReference type="AlphaFoldDB" id="A0AAV2KXW0"/>
<gene>
    <name evidence="2" type="ORF">KC01_LOCUS22186</name>
</gene>
<organism evidence="2 3">
    <name type="scientific">Knipowitschia caucasica</name>
    <name type="common">Caucasian dwarf goby</name>
    <name type="synonym">Pomatoschistus caucasicus</name>
    <dbReference type="NCBI Taxonomy" id="637954"/>
    <lineage>
        <taxon>Eukaryota</taxon>
        <taxon>Metazoa</taxon>
        <taxon>Chordata</taxon>
        <taxon>Craniata</taxon>
        <taxon>Vertebrata</taxon>
        <taxon>Euteleostomi</taxon>
        <taxon>Actinopterygii</taxon>
        <taxon>Neopterygii</taxon>
        <taxon>Teleostei</taxon>
        <taxon>Neoteleostei</taxon>
        <taxon>Acanthomorphata</taxon>
        <taxon>Gobiaria</taxon>
        <taxon>Gobiiformes</taxon>
        <taxon>Gobioidei</taxon>
        <taxon>Gobiidae</taxon>
        <taxon>Gobiinae</taxon>
        <taxon>Knipowitschia</taxon>
    </lineage>
</organism>
<name>A0AAV2KXW0_KNICA</name>
<dbReference type="EMBL" id="OZ035824">
    <property type="protein sequence ID" value="CAL1593029.1"/>
    <property type="molecule type" value="Genomic_DNA"/>
</dbReference>
<evidence type="ECO:0000256" key="1">
    <source>
        <dbReference type="SAM" id="MobiDB-lite"/>
    </source>
</evidence>
<feature type="compositionally biased region" description="Basic and acidic residues" evidence="1">
    <location>
        <begin position="15"/>
        <end position="25"/>
    </location>
</feature>
<proteinExistence type="predicted"/>